<dbReference type="PROSITE" id="PS50887">
    <property type="entry name" value="GGDEF"/>
    <property type="match status" value="1"/>
</dbReference>
<dbReference type="Gene3D" id="3.30.70.270">
    <property type="match status" value="1"/>
</dbReference>
<evidence type="ECO:0000259" key="2">
    <source>
        <dbReference type="PROSITE" id="PS50883"/>
    </source>
</evidence>
<evidence type="ECO:0000313" key="5">
    <source>
        <dbReference type="Proteomes" id="UP000483078"/>
    </source>
</evidence>
<organism evidence="4 5">
    <name type="scientific">Sediminimonas qiaohouensis</name>
    <dbReference type="NCBI Taxonomy" id="552061"/>
    <lineage>
        <taxon>Bacteria</taxon>
        <taxon>Pseudomonadati</taxon>
        <taxon>Pseudomonadota</taxon>
        <taxon>Alphaproteobacteria</taxon>
        <taxon>Rhodobacterales</taxon>
        <taxon>Roseobacteraceae</taxon>
        <taxon>Sediminimonas</taxon>
    </lineage>
</organism>
<dbReference type="SUPFAM" id="SSF141868">
    <property type="entry name" value="EAL domain-like"/>
    <property type="match status" value="1"/>
</dbReference>
<keyword evidence="1" id="KW-0472">Membrane</keyword>
<dbReference type="Proteomes" id="UP000483078">
    <property type="component" value="Unassembled WGS sequence"/>
</dbReference>
<keyword evidence="1" id="KW-0812">Transmembrane</keyword>
<protein>
    <submittedName>
        <fullName evidence="4">GGDEF domain-containing protein</fullName>
    </submittedName>
</protein>
<dbReference type="Gene3D" id="3.20.20.450">
    <property type="entry name" value="EAL domain"/>
    <property type="match status" value="1"/>
</dbReference>
<keyword evidence="1" id="KW-1133">Transmembrane helix</keyword>
<feature type="domain" description="EAL" evidence="2">
    <location>
        <begin position="402"/>
        <end position="624"/>
    </location>
</feature>
<reference evidence="4 5" key="1">
    <citation type="submission" date="2019-06" db="EMBL/GenBank/DDBJ databases">
        <title>Enrichment of Autotrophic Halophilic Microorganisms from Red Sea Brine Pool Using Microbial Electrosynthesis System.</title>
        <authorList>
            <person name="Alqahtani M.F."/>
            <person name="Bajracharya S."/>
            <person name="Katuri K.P."/>
            <person name="Ali M."/>
            <person name="Saikaly P.E."/>
        </authorList>
    </citation>
    <scope>NUCLEOTIDE SEQUENCE [LARGE SCALE GENOMIC DNA]</scope>
    <source>
        <strain evidence="4">MES6</strain>
    </source>
</reference>
<dbReference type="EMBL" id="VENJ01000034">
    <property type="protein sequence ID" value="MTJ06040.1"/>
    <property type="molecule type" value="Genomic_DNA"/>
</dbReference>
<name>A0A7C9LR49_9RHOB</name>
<dbReference type="Pfam" id="PF00990">
    <property type="entry name" value="GGDEF"/>
    <property type="match status" value="1"/>
</dbReference>
<comment type="caution">
    <text evidence="4">The sequence shown here is derived from an EMBL/GenBank/DDBJ whole genome shotgun (WGS) entry which is preliminary data.</text>
</comment>
<feature type="transmembrane region" description="Helical" evidence="1">
    <location>
        <begin position="198"/>
        <end position="221"/>
    </location>
</feature>
<sequence>MVRHSRFRCARREAFAWIHLYRPGTCPVRVPKLPLNDKVNSELNLEVEISNTLRQARQAGGWPSFDPAEVEEMSRAHSKSQPPDDAATVSEGRYPGASLILPTSRAVNIFCPTLGRWPFWVASGLAIVLGLILGTTLVYLTGGTAYAYPYIILLPVIFAGAVFKVPGGLIAAAAAALALGPWMPLNVANGTMQTTGNWLVRMGMYLAVGGFTGVLSTALFVRHKQSLIRSRIDPVTGLISPMAAALYVRMRPGRRVFKTKDFNPTHAIVIEFEGMETILSTLGSDASTSAIYQFGRALNESIGDYALVTRIYGSTFGILLQPGRQTVSLVIERLKARIPDAIEVDNFSIIVMLRVGIAKINTDDRIRGQPFRKPMVALHLARRRGRRVARYSETVDRQAKDNMALIGEFREVLRRESLLVHFQPIVDMTTSRVFAAEALVRWWSDTRGFISPGLFIPLIERTTLIDPMTRFVAEQAVRTSVEWCARGVSIDVSINISATLLHNSGFISFLEQLPLRYGVPASAVKIEITETAMMKDILATKRMLERLHECGFLIAVDDFGTGHSSLKYLKNLPIQWVKLDQSFVRDIPKNNASCEISAATAAICKRMNYKVIAEGVDVPSRMIT</sequence>
<dbReference type="SUPFAM" id="SSF55073">
    <property type="entry name" value="Nucleotide cyclase"/>
    <property type="match status" value="1"/>
</dbReference>
<feature type="transmembrane region" description="Helical" evidence="1">
    <location>
        <begin position="117"/>
        <end position="140"/>
    </location>
</feature>
<feature type="domain" description="GGDEF" evidence="3">
    <location>
        <begin position="263"/>
        <end position="394"/>
    </location>
</feature>
<proteinExistence type="predicted"/>
<dbReference type="PANTHER" id="PTHR33121:SF70">
    <property type="entry name" value="SIGNALING PROTEIN YKOW"/>
    <property type="match status" value="1"/>
</dbReference>
<dbReference type="InterPro" id="IPR043128">
    <property type="entry name" value="Rev_trsase/Diguanyl_cyclase"/>
</dbReference>
<feature type="transmembrane region" description="Helical" evidence="1">
    <location>
        <begin position="152"/>
        <end position="178"/>
    </location>
</feature>
<gene>
    <name evidence="4" type="ORF">FH759_15335</name>
</gene>
<dbReference type="GO" id="GO:0071111">
    <property type="term" value="F:cyclic-guanylate-specific phosphodiesterase activity"/>
    <property type="evidence" value="ECO:0007669"/>
    <property type="project" value="InterPro"/>
</dbReference>
<dbReference type="InterPro" id="IPR000160">
    <property type="entry name" value="GGDEF_dom"/>
</dbReference>
<dbReference type="InterPro" id="IPR035919">
    <property type="entry name" value="EAL_sf"/>
</dbReference>
<dbReference type="CDD" id="cd01948">
    <property type="entry name" value="EAL"/>
    <property type="match status" value="1"/>
</dbReference>
<dbReference type="SMART" id="SM00052">
    <property type="entry name" value="EAL"/>
    <property type="match status" value="1"/>
</dbReference>
<dbReference type="AlphaFoldDB" id="A0A7C9LR49"/>
<dbReference type="PANTHER" id="PTHR33121">
    <property type="entry name" value="CYCLIC DI-GMP PHOSPHODIESTERASE PDEF"/>
    <property type="match status" value="1"/>
</dbReference>
<dbReference type="InterPro" id="IPR050706">
    <property type="entry name" value="Cyclic-di-GMP_PDE-like"/>
</dbReference>
<dbReference type="PROSITE" id="PS50883">
    <property type="entry name" value="EAL"/>
    <property type="match status" value="1"/>
</dbReference>
<dbReference type="InterPro" id="IPR001633">
    <property type="entry name" value="EAL_dom"/>
</dbReference>
<dbReference type="InterPro" id="IPR029787">
    <property type="entry name" value="Nucleotide_cyclase"/>
</dbReference>
<evidence type="ECO:0000259" key="3">
    <source>
        <dbReference type="PROSITE" id="PS50887"/>
    </source>
</evidence>
<evidence type="ECO:0000313" key="4">
    <source>
        <dbReference type="EMBL" id="MTJ06040.1"/>
    </source>
</evidence>
<dbReference type="Pfam" id="PF00563">
    <property type="entry name" value="EAL"/>
    <property type="match status" value="1"/>
</dbReference>
<accession>A0A7C9LR49</accession>
<evidence type="ECO:0000256" key="1">
    <source>
        <dbReference type="SAM" id="Phobius"/>
    </source>
</evidence>